<name>A0A1G8U9C7_9RHOB</name>
<accession>A0A1G8U9C7</accession>
<sequence length="139" mass="14734">MKLFPTVAIAALAAGAAFAEGQSADDVHWHITMTVNAGQADAVKPLLDRMVAATQANEPGALVYDYMGDGDQVHISERYADNAAAMTHMGNFGANFAEEFMQTFSITSVAVYGPAGDDLKEVLAPFSPTFMPQISGFAR</sequence>
<evidence type="ECO:0000256" key="1">
    <source>
        <dbReference type="SAM" id="SignalP"/>
    </source>
</evidence>
<dbReference type="Gene3D" id="3.30.70.100">
    <property type="match status" value="1"/>
</dbReference>
<dbReference type="RefSeq" id="WP_244520688.1">
    <property type="nucleotide sequence ID" value="NZ_FNEK01000018.1"/>
</dbReference>
<dbReference type="InterPro" id="IPR011008">
    <property type="entry name" value="Dimeric_a/b-barrel"/>
</dbReference>
<dbReference type="Proteomes" id="UP000199382">
    <property type="component" value="Unassembled WGS sequence"/>
</dbReference>
<evidence type="ECO:0000259" key="2">
    <source>
        <dbReference type="Pfam" id="PF03992"/>
    </source>
</evidence>
<dbReference type="Pfam" id="PF03992">
    <property type="entry name" value="ABM"/>
    <property type="match status" value="1"/>
</dbReference>
<dbReference type="AlphaFoldDB" id="A0A1G8U9C7"/>
<dbReference type="EMBL" id="FNEK01000018">
    <property type="protein sequence ID" value="SDJ50337.1"/>
    <property type="molecule type" value="Genomic_DNA"/>
</dbReference>
<dbReference type="InterPro" id="IPR007138">
    <property type="entry name" value="ABM_dom"/>
</dbReference>
<feature type="signal peptide" evidence="1">
    <location>
        <begin position="1"/>
        <end position="19"/>
    </location>
</feature>
<keyword evidence="3" id="KW-0503">Monooxygenase</keyword>
<feature type="domain" description="ABM" evidence="2">
    <location>
        <begin position="29"/>
        <end position="90"/>
    </location>
</feature>
<keyword evidence="1" id="KW-0732">Signal</keyword>
<protein>
    <submittedName>
        <fullName evidence="3">Antibiotic biosynthesis monooxygenase</fullName>
    </submittedName>
</protein>
<dbReference type="STRING" id="571298.SAMN04488026_101888"/>
<proteinExistence type="predicted"/>
<gene>
    <name evidence="3" type="ORF">SAMN04488026_101888</name>
</gene>
<reference evidence="3 4" key="1">
    <citation type="submission" date="2016-10" db="EMBL/GenBank/DDBJ databases">
        <authorList>
            <person name="de Groot N.N."/>
        </authorList>
    </citation>
    <scope>NUCLEOTIDE SEQUENCE [LARGE SCALE GENOMIC DNA]</scope>
    <source>
        <strain evidence="3 4">DSM 25294</strain>
    </source>
</reference>
<organism evidence="3 4">
    <name type="scientific">Aliiruegeria lutimaris</name>
    <dbReference type="NCBI Taxonomy" id="571298"/>
    <lineage>
        <taxon>Bacteria</taxon>
        <taxon>Pseudomonadati</taxon>
        <taxon>Pseudomonadota</taxon>
        <taxon>Alphaproteobacteria</taxon>
        <taxon>Rhodobacterales</taxon>
        <taxon>Roseobacteraceae</taxon>
        <taxon>Aliiruegeria</taxon>
    </lineage>
</organism>
<evidence type="ECO:0000313" key="3">
    <source>
        <dbReference type="EMBL" id="SDJ50337.1"/>
    </source>
</evidence>
<dbReference type="SUPFAM" id="SSF54909">
    <property type="entry name" value="Dimeric alpha+beta barrel"/>
    <property type="match status" value="1"/>
</dbReference>
<feature type="chain" id="PRO_5011764372" evidence="1">
    <location>
        <begin position="20"/>
        <end position="139"/>
    </location>
</feature>
<keyword evidence="3" id="KW-0560">Oxidoreductase</keyword>
<evidence type="ECO:0000313" key="4">
    <source>
        <dbReference type="Proteomes" id="UP000199382"/>
    </source>
</evidence>
<dbReference type="GO" id="GO:0004497">
    <property type="term" value="F:monooxygenase activity"/>
    <property type="evidence" value="ECO:0007669"/>
    <property type="project" value="UniProtKB-KW"/>
</dbReference>
<keyword evidence="4" id="KW-1185">Reference proteome</keyword>